<accession>A0A974DNU2</accession>
<feature type="repeat" description="ANK" evidence="6">
    <location>
        <begin position="462"/>
        <end position="494"/>
    </location>
</feature>
<keyword evidence="2" id="KW-0805">Transcription regulation</keyword>
<evidence type="ECO:0000256" key="1">
    <source>
        <dbReference type="ARBA" id="ARBA00022737"/>
    </source>
</evidence>
<dbReference type="EMBL" id="CM004468">
    <property type="protein sequence ID" value="OCT95137.1"/>
    <property type="molecule type" value="Genomic_DNA"/>
</dbReference>
<feature type="compositionally biased region" description="Low complexity" evidence="7">
    <location>
        <begin position="101"/>
        <end position="112"/>
    </location>
</feature>
<sequence length="699" mass="78227">MKKQEAGTRSELNRGPTPGFTNLSSPCIWEHKKKELDISKISHQFLYSGPCTDRMIVERFTEDSTDLLDQDLSMMSSPMNLAYFYAGSPASDSCGSSPIHYHSFSSPSSPSSDTEVPGSLNASWPHTKKAGHLVGGRQHKGTFQGVRVKNSVRELLMQLRSKTGQERADDIQKLQNGMSHEQYAELKNILSKKRTHDFHFEGPVAKKQCLFQPSLFLTPPSTPKSNENMDDAAKSDLDMLQSLINIKNESKPVSLNTVQVSWMENIPQFESTQEALYQDFPESHTFPLSQAYQVCSPPQTNEPCMFPLQNPDVPVHCNAEYNFQDDTSVQNYLAFPNEEFSDCQVQSLVSLHVEPVLSPEIIPSVKSSPPAQNHYTAHVPPQMLVPERSNSNPLQMGKTFFQWQIEQEEKKMANVTQEQLLFKDSDGDTYLHICVAQGRRAMCYVIARKMAALNMLDIKERNNQSALQVAVAANQHLIVQDLISLGAQVNTIDYWGRTPLHVCAEKGYFHVLQAIQKGVSESNQHLDVEQKNYEGLTALHCAVTAHNTIVQQLQKPLQDRTPETEELKNKAMVDTVKMLLQMGASVEAKDSKSGRTALHLAAEEANLELLSLFLGLPRTLSFINEKAYNGNTALHVAASLQYRKTHLGAVRLLMRKGADPSARNLENEQPVHLVPDGPVGEEIRRVLKGKSVQHRTSLY</sequence>
<evidence type="ECO:0000313" key="9">
    <source>
        <dbReference type="EMBL" id="OCT95137.1"/>
    </source>
</evidence>
<dbReference type="FunFam" id="1.25.40.20:FF:000097">
    <property type="entry name" value="NF-kappa-B inhibitor zeta isoform X1"/>
    <property type="match status" value="1"/>
</dbReference>
<feature type="region of interest" description="Disordered" evidence="7">
    <location>
        <begin position="101"/>
        <end position="137"/>
    </location>
</feature>
<gene>
    <name evidence="9" type="ORF">XELAEV_18012821mg</name>
</gene>
<dbReference type="InterPro" id="IPR002110">
    <property type="entry name" value="Ankyrin_rpt"/>
</dbReference>
<feature type="domain" description="OCA" evidence="8">
    <location>
        <begin position="140"/>
        <end position="162"/>
    </location>
</feature>
<evidence type="ECO:0000256" key="2">
    <source>
        <dbReference type="ARBA" id="ARBA00023015"/>
    </source>
</evidence>
<keyword evidence="5" id="KW-0804">Transcription</keyword>
<evidence type="ECO:0000259" key="8">
    <source>
        <dbReference type="PROSITE" id="PS52003"/>
    </source>
</evidence>
<dbReference type="InterPro" id="IPR036770">
    <property type="entry name" value="Ankyrin_rpt-contain_sf"/>
</dbReference>
<dbReference type="PANTHER" id="PTHR24124:SF5">
    <property type="entry name" value="NF-KAPPA-B INHIBITOR ZETA"/>
    <property type="match status" value="1"/>
</dbReference>
<dbReference type="Proteomes" id="UP000694892">
    <property type="component" value="Chromosome 2L"/>
</dbReference>
<dbReference type="OMA" id="HPASMYY"/>
<reference evidence="10" key="1">
    <citation type="journal article" date="2016" name="Nature">
        <title>Genome evolution in the allotetraploid frog Xenopus laevis.</title>
        <authorList>
            <person name="Session A.M."/>
            <person name="Uno Y."/>
            <person name="Kwon T."/>
            <person name="Chapman J.A."/>
            <person name="Toyoda A."/>
            <person name="Takahashi S."/>
            <person name="Fukui A."/>
            <person name="Hikosaka A."/>
            <person name="Suzuki A."/>
            <person name="Kondo M."/>
            <person name="van Heeringen S.J."/>
            <person name="Quigley I."/>
            <person name="Heinz S."/>
            <person name="Ogino H."/>
            <person name="Ochi H."/>
            <person name="Hellsten U."/>
            <person name="Lyons J.B."/>
            <person name="Simakov O."/>
            <person name="Putnam N."/>
            <person name="Stites J."/>
            <person name="Kuroki Y."/>
            <person name="Tanaka T."/>
            <person name="Michiue T."/>
            <person name="Watanabe M."/>
            <person name="Bogdanovic O."/>
            <person name="Lister R."/>
            <person name="Georgiou G."/>
            <person name="Paranjpe S.S."/>
            <person name="van Kruijsbergen I."/>
            <person name="Shu S."/>
            <person name="Carlson J."/>
            <person name="Kinoshita T."/>
            <person name="Ohta Y."/>
            <person name="Mawaribuchi S."/>
            <person name="Jenkins J."/>
            <person name="Grimwood J."/>
            <person name="Schmutz J."/>
            <person name="Mitros T."/>
            <person name="Mozaffari S.V."/>
            <person name="Suzuki Y."/>
            <person name="Haramoto Y."/>
            <person name="Yamamoto T.S."/>
            <person name="Takagi C."/>
            <person name="Heald R."/>
            <person name="Miller K."/>
            <person name="Haudenschild C."/>
            <person name="Kitzman J."/>
            <person name="Nakayama T."/>
            <person name="Izutsu Y."/>
            <person name="Robert J."/>
            <person name="Fortriede J."/>
            <person name="Burns K."/>
            <person name="Lotay V."/>
            <person name="Karimi K."/>
            <person name="Yasuoka Y."/>
            <person name="Dichmann D.S."/>
            <person name="Flajnik M.F."/>
            <person name="Houston D.W."/>
            <person name="Shendure J."/>
            <person name="DuPasquier L."/>
            <person name="Vize P.D."/>
            <person name="Zorn A.M."/>
            <person name="Ito M."/>
            <person name="Marcotte E.M."/>
            <person name="Wallingford J.B."/>
            <person name="Ito Y."/>
            <person name="Asashima M."/>
            <person name="Ueno N."/>
            <person name="Matsuda Y."/>
            <person name="Veenstra G.J."/>
            <person name="Fujiyama A."/>
            <person name="Harland R.M."/>
            <person name="Taira M."/>
            <person name="Rokhsar D.S."/>
        </authorList>
    </citation>
    <scope>NUCLEOTIDE SEQUENCE [LARGE SCALE GENOMIC DNA]</scope>
    <source>
        <strain evidence="10">J</strain>
    </source>
</reference>
<dbReference type="AlphaFoldDB" id="A0A974DNU2"/>
<dbReference type="Pfam" id="PF12796">
    <property type="entry name" value="Ank_2"/>
    <property type="match status" value="2"/>
</dbReference>
<evidence type="ECO:0000256" key="4">
    <source>
        <dbReference type="ARBA" id="ARBA00023159"/>
    </source>
</evidence>
<name>A0A974DNU2_XENLA</name>
<dbReference type="Gene3D" id="1.25.40.20">
    <property type="entry name" value="Ankyrin repeat-containing domain"/>
    <property type="match status" value="2"/>
</dbReference>
<feature type="repeat" description="ANK" evidence="6">
    <location>
        <begin position="593"/>
        <end position="614"/>
    </location>
</feature>
<evidence type="ECO:0000256" key="6">
    <source>
        <dbReference type="PROSITE-ProRule" id="PRU00023"/>
    </source>
</evidence>
<dbReference type="GO" id="GO:0003677">
    <property type="term" value="F:DNA binding"/>
    <property type="evidence" value="ECO:0007669"/>
    <property type="project" value="InterPro"/>
</dbReference>
<dbReference type="PROSITE" id="PS52003">
    <property type="entry name" value="OCA"/>
    <property type="match status" value="1"/>
</dbReference>
<evidence type="ECO:0000313" key="10">
    <source>
        <dbReference type="Proteomes" id="UP000694892"/>
    </source>
</evidence>
<proteinExistence type="predicted"/>
<dbReference type="SUPFAM" id="SSF48403">
    <property type="entry name" value="Ankyrin repeat"/>
    <property type="match status" value="1"/>
</dbReference>
<protein>
    <recommendedName>
        <fullName evidence="8">OCA domain-containing protein</fullName>
    </recommendedName>
</protein>
<dbReference type="SMART" id="SM00248">
    <property type="entry name" value="ANK"/>
    <property type="match status" value="6"/>
</dbReference>
<organism evidence="9 10">
    <name type="scientific">Xenopus laevis</name>
    <name type="common">African clawed frog</name>
    <dbReference type="NCBI Taxonomy" id="8355"/>
    <lineage>
        <taxon>Eukaryota</taxon>
        <taxon>Metazoa</taxon>
        <taxon>Chordata</taxon>
        <taxon>Craniata</taxon>
        <taxon>Vertebrata</taxon>
        <taxon>Euteleostomi</taxon>
        <taxon>Amphibia</taxon>
        <taxon>Batrachia</taxon>
        <taxon>Anura</taxon>
        <taxon>Pipoidea</taxon>
        <taxon>Pipidae</taxon>
        <taxon>Xenopodinae</taxon>
        <taxon>Xenopus</taxon>
        <taxon>Xenopus</taxon>
    </lineage>
</organism>
<dbReference type="GO" id="GO:0010468">
    <property type="term" value="P:regulation of gene expression"/>
    <property type="evidence" value="ECO:0007669"/>
    <property type="project" value="TreeGrafter"/>
</dbReference>
<evidence type="ECO:0000256" key="5">
    <source>
        <dbReference type="ARBA" id="ARBA00023163"/>
    </source>
</evidence>
<dbReference type="GO" id="GO:0070974">
    <property type="term" value="F:POU domain binding"/>
    <property type="evidence" value="ECO:0007669"/>
    <property type="project" value="InterPro"/>
</dbReference>
<feature type="repeat" description="ANK" evidence="6">
    <location>
        <begin position="629"/>
        <end position="665"/>
    </location>
</feature>
<dbReference type="PROSITE" id="PS50297">
    <property type="entry name" value="ANK_REP_REGION"/>
    <property type="match status" value="2"/>
</dbReference>
<dbReference type="InterPro" id="IPR047571">
    <property type="entry name" value="OCA"/>
</dbReference>
<dbReference type="PRINTS" id="PR01415">
    <property type="entry name" value="ANKYRIN"/>
</dbReference>
<keyword evidence="3 6" id="KW-0040">ANK repeat</keyword>
<evidence type="ECO:0000256" key="3">
    <source>
        <dbReference type="ARBA" id="ARBA00023043"/>
    </source>
</evidence>
<evidence type="ECO:0000256" key="7">
    <source>
        <dbReference type="SAM" id="MobiDB-lite"/>
    </source>
</evidence>
<keyword evidence="4" id="KW-0010">Activator</keyword>
<dbReference type="PANTHER" id="PTHR24124">
    <property type="entry name" value="ANKYRIN REPEAT FAMILY A"/>
    <property type="match status" value="1"/>
</dbReference>
<dbReference type="GO" id="GO:0005634">
    <property type="term" value="C:nucleus"/>
    <property type="evidence" value="ECO:0007669"/>
    <property type="project" value="TreeGrafter"/>
</dbReference>
<dbReference type="PROSITE" id="PS50088">
    <property type="entry name" value="ANK_REPEAT"/>
    <property type="match status" value="3"/>
</dbReference>
<keyword evidence="1" id="KW-0677">Repeat</keyword>